<protein>
    <submittedName>
        <fullName evidence="1">Uncharacterized protein</fullName>
    </submittedName>
</protein>
<accession>A0A8F8PQU1</accession>
<reference evidence="1" key="1">
    <citation type="submission" date="2021-06" db="EMBL/GenBank/DDBJ databases">
        <authorList>
            <person name="Rolland C."/>
        </authorList>
    </citation>
    <scope>NUCLEOTIDE SEQUENCE</scope>
    <source>
        <strain evidence="1">347.936635</strain>
    </source>
</reference>
<gene>
    <name evidence="1" type="ORF">KOM_12_175</name>
</gene>
<name>A0A8F8PQU1_9VIRU</name>
<evidence type="ECO:0000313" key="1">
    <source>
        <dbReference type="EMBL" id="QYA18444.1"/>
    </source>
</evidence>
<dbReference type="EMBL" id="MZ420154">
    <property type="protein sequence ID" value="QYA18444.1"/>
    <property type="molecule type" value="Genomic_DNA"/>
</dbReference>
<proteinExistence type="predicted"/>
<sequence length="141" mass="16053">MADHALLHYNQKLENISAVHEYLSKNTSLPGAERCYSANDVYWLWVSIHIEDYSLLANVSEDHLIKIIEELITWFNPENVDVGKFQKYIAEVSKNLNIAIRLLAKTIGTKWTLPAMVLGGLVQSNPIFADIILYHVVTKDD</sequence>
<organism evidence="1">
    <name type="scientific">Clandestinovirus</name>
    <dbReference type="NCBI Taxonomy" id="2831644"/>
    <lineage>
        <taxon>Viruses</taxon>
    </lineage>
</organism>